<organism evidence="3 4">
    <name type="scientific">Mycena metata</name>
    <dbReference type="NCBI Taxonomy" id="1033252"/>
    <lineage>
        <taxon>Eukaryota</taxon>
        <taxon>Fungi</taxon>
        <taxon>Dikarya</taxon>
        <taxon>Basidiomycota</taxon>
        <taxon>Agaricomycotina</taxon>
        <taxon>Agaricomycetes</taxon>
        <taxon>Agaricomycetidae</taxon>
        <taxon>Agaricales</taxon>
        <taxon>Marasmiineae</taxon>
        <taxon>Mycenaceae</taxon>
        <taxon>Mycena</taxon>
    </lineage>
</organism>
<name>A0AAD7NT52_9AGAR</name>
<feature type="compositionally biased region" description="Basic and acidic residues" evidence="2">
    <location>
        <begin position="69"/>
        <end position="84"/>
    </location>
</feature>
<dbReference type="SUPFAM" id="SSF101152">
    <property type="entry name" value="Mob1/phocein"/>
    <property type="match status" value="1"/>
</dbReference>
<accession>A0AAD7NT52</accession>
<dbReference type="Gene3D" id="1.20.140.30">
    <property type="entry name" value="MOB kinase activator"/>
    <property type="match status" value="1"/>
</dbReference>
<feature type="binding site" evidence="1">
    <location>
        <position position="118"/>
    </location>
    <ligand>
        <name>Zn(2+)</name>
        <dbReference type="ChEBI" id="CHEBI:29105"/>
    </ligand>
</feature>
<proteinExistence type="predicted"/>
<feature type="compositionally biased region" description="Acidic residues" evidence="2">
    <location>
        <begin position="670"/>
        <end position="684"/>
    </location>
</feature>
<keyword evidence="4" id="KW-1185">Reference proteome</keyword>
<evidence type="ECO:0000256" key="1">
    <source>
        <dbReference type="PIRSR" id="PIRSR605301-1"/>
    </source>
</evidence>
<evidence type="ECO:0000313" key="4">
    <source>
        <dbReference type="Proteomes" id="UP001215598"/>
    </source>
</evidence>
<feature type="compositionally biased region" description="Gly residues" evidence="2">
    <location>
        <begin position="248"/>
        <end position="258"/>
    </location>
</feature>
<evidence type="ECO:0000313" key="3">
    <source>
        <dbReference type="EMBL" id="KAJ7773807.1"/>
    </source>
</evidence>
<dbReference type="EMBL" id="JARKIB010000012">
    <property type="protein sequence ID" value="KAJ7773807.1"/>
    <property type="molecule type" value="Genomic_DNA"/>
</dbReference>
<feature type="region of interest" description="Disordered" evidence="2">
    <location>
        <begin position="62"/>
        <end position="84"/>
    </location>
</feature>
<feature type="compositionally biased region" description="Low complexity" evidence="2">
    <location>
        <begin position="440"/>
        <end position="452"/>
    </location>
</feature>
<dbReference type="AlphaFoldDB" id="A0AAD7NT52"/>
<feature type="compositionally biased region" description="Basic and acidic residues" evidence="2">
    <location>
        <begin position="609"/>
        <end position="653"/>
    </location>
</feature>
<reference evidence="3" key="1">
    <citation type="submission" date="2023-03" db="EMBL/GenBank/DDBJ databases">
        <title>Massive genome expansion in bonnet fungi (Mycena s.s.) driven by repeated elements and novel gene families across ecological guilds.</title>
        <authorList>
            <consortium name="Lawrence Berkeley National Laboratory"/>
            <person name="Harder C.B."/>
            <person name="Miyauchi S."/>
            <person name="Viragh M."/>
            <person name="Kuo A."/>
            <person name="Thoen E."/>
            <person name="Andreopoulos B."/>
            <person name="Lu D."/>
            <person name="Skrede I."/>
            <person name="Drula E."/>
            <person name="Henrissat B."/>
            <person name="Morin E."/>
            <person name="Kohler A."/>
            <person name="Barry K."/>
            <person name="LaButti K."/>
            <person name="Morin E."/>
            <person name="Salamov A."/>
            <person name="Lipzen A."/>
            <person name="Mereny Z."/>
            <person name="Hegedus B."/>
            <person name="Baldrian P."/>
            <person name="Stursova M."/>
            <person name="Weitz H."/>
            <person name="Taylor A."/>
            <person name="Grigoriev I.V."/>
            <person name="Nagy L.G."/>
            <person name="Martin F."/>
            <person name="Kauserud H."/>
        </authorList>
    </citation>
    <scope>NUCLEOTIDE SEQUENCE</scope>
    <source>
        <strain evidence="3">CBHHK182m</strain>
    </source>
</reference>
<dbReference type="PANTHER" id="PTHR22599">
    <property type="entry name" value="MPS ONE BINDER KINASE ACTIVATOR-LIKE MOB"/>
    <property type="match status" value="1"/>
</dbReference>
<dbReference type="Proteomes" id="UP001215598">
    <property type="component" value="Unassembled WGS sequence"/>
</dbReference>
<protein>
    <submittedName>
        <fullName evidence="3">Mob1/phocein</fullName>
    </submittedName>
</protein>
<gene>
    <name evidence="3" type="ORF">B0H16DRAFT_1510037</name>
</gene>
<feature type="region of interest" description="Disordered" evidence="2">
    <location>
        <begin position="242"/>
        <end position="269"/>
    </location>
</feature>
<feature type="region of interest" description="Disordered" evidence="2">
    <location>
        <begin position="408"/>
        <end position="593"/>
    </location>
</feature>
<dbReference type="InterPro" id="IPR005301">
    <property type="entry name" value="MOB_kinase_act_fam"/>
</dbReference>
<keyword evidence="1" id="KW-0862">Zinc</keyword>
<keyword evidence="1" id="KW-0479">Metal-binding</keyword>
<dbReference type="Pfam" id="PF03637">
    <property type="entry name" value="Mob1_phocein"/>
    <property type="match status" value="1"/>
</dbReference>
<comment type="caution">
    <text evidence="3">The sequence shown here is derived from an EMBL/GenBank/DDBJ whole genome shotgun (WGS) entry which is preliminary data.</text>
</comment>
<dbReference type="SMART" id="SM01388">
    <property type="entry name" value="Mob1_phocein"/>
    <property type="match status" value="1"/>
</dbReference>
<feature type="compositionally biased region" description="Basic and acidic residues" evidence="2">
    <location>
        <begin position="499"/>
        <end position="529"/>
    </location>
</feature>
<feature type="compositionally biased region" description="Low complexity" evidence="2">
    <location>
        <begin position="297"/>
        <end position="307"/>
    </location>
</feature>
<evidence type="ECO:0000256" key="2">
    <source>
        <dbReference type="SAM" id="MobiDB-lite"/>
    </source>
</evidence>
<feature type="binding site" evidence="1">
    <location>
        <position position="202"/>
    </location>
    <ligand>
        <name>Zn(2+)</name>
        <dbReference type="ChEBI" id="CHEBI:29105"/>
    </ligand>
</feature>
<feature type="compositionally biased region" description="Low complexity" evidence="2">
    <location>
        <begin position="408"/>
        <end position="419"/>
    </location>
</feature>
<dbReference type="InterPro" id="IPR036703">
    <property type="entry name" value="MOB_kinase_act_sf"/>
</dbReference>
<feature type="region of interest" description="Disordered" evidence="2">
    <location>
        <begin position="284"/>
        <end position="366"/>
    </location>
</feature>
<sequence>MASTTTATIQRPLRGSRISSFYPVKSLPSLASLDSAFQLQEYISLLIRLDVHDVESIVAIPRGGKGKGKQRDAEGDGEGKEGGGGKVEVDEACWKYEQLRRLAQDLSHPLITMLQQVCTRTTCPEMKAGEWLYLCVAHGNDGAMEQCCAIDYILHTLDSATALLNSPRAFPSRLQIPPASHRHFTSLARRLGRIFAHAYFHHREEFEQAEAESALYARFLALTERYDLVPADFLVIPPRVNATSSNVGRGGQGMGQEGGEGEGRRGSVVPEPTLLGAALHVDTSAQHPPTASFPHPAAQASADSAAANTKEGDGIGMGRGEGASPPGLDDVVSPQRRVGRSRTDTMMLEGEAGRFPASPASAVEDSAGSRGLDAALKAAGFAEPVEAPPVIAAVATATAGAILGEEAAAAPAESTPAPTQHEHHEGQEEEEPEEDRPSHLTHAPEPPHAALEPPSPTGSELAQQQAAAEEEAALALVSPSSSTALGSVPGEGAIEIVESEGHEEREGEREGEGVGGEVEDKGQEKEKEQAPVAVPTIEVEPATPPADEERESYEDRAEEGADVSATHDEAVGSVEGDAESEEGTTEGAKEAVARAEGVVRGELAAAVVARKEEEAEVKEQADADALREKENAEGEAREEDVGAVKTEDGEKQTTPESAVTAAETKPQNAGDDEVDVTDLVGDEAGEPHVASG</sequence>
<feature type="compositionally biased region" description="Basic and acidic residues" evidence="2">
    <location>
        <begin position="553"/>
        <end position="570"/>
    </location>
</feature>
<feature type="binding site" evidence="1">
    <location>
        <position position="197"/>
    </location>
    <ligand>
        <name>Zn(2+)</name>
        <dbReference type="ChEBI" id="CHEBI:29105"/>
    </ligand>
</feature>
<feature type="binding site" evidence="1">
    <location>
        <position position="123"/>
    </location>
    <ligand>
        <name>Zn(2+)</name>
        <dbReference type="ChEBI" id="CHEBI:29105"/>
    </ligand>
</feature>
<feature type="region of interest" description="Disordered" evidence="2">
    <location>
        <begin position="609"/>
        <end position="692"/>
    </location>
</feature>